<dbReference type="GO" id="GO:0005737">
    <property type="term" value="C:cytoplasm"/>
    <property type="evidence" value="ECO:0007669"/>
    <property type="project" value="UniProtKB-UniRule"/>
</dbReference>
<dbReference type="PANTHER" id="PTHR14084">
    <property type="entry name" value="KYNURENINASE"/>
    <property type="match status" value="1"/>
</dbReference>
<dbReference type="GO" id="GO:0030170">
    <property type="term" value="F:pyridoxal phosphate binding"/>
    <property type="evidence" value="ECO:0007669"/>
    <property type="project" value="UniProtKB-UniRule"/>
</dbReference>
<feature type="binding site" evidence="4">
    <location>
        <position position="97"/>
    </location>
    <ligand>
        <name>pyridoxal 5'-phosphate</name>
        <dbReference type="ChEBI" id="CHEBI:597326"/>
    </ligand>
</feature>
<evidence type="ECO:0000256" key="6">
    <source>
        <dbReference type="PIRNR" id="PIRNR038800"/>
    </source>
</evidence>
<gene>
    <name evidence="4 7" type="primary">kynU</name>
    <name evidence="7" type="ORF">KW868_05325</name>
</gene>
<dbReference type="GO" id="GO:0019805">
    <property type="term" value="P:quinolinate biosynthetic process"/>
    <property type="evidence" value="ECO:0007669"/>
    <property type="project" value="UniProtKB-UniRule"/>
</dbReference>
<dbReference type="HAMAP" id="MF_01970">
    <property type="entry name" value="Kynureninase"/>
    <property type="match status" value="1"/>
</dbReference>
<feature type="binding site" evidence="4">
    <location>
        <position position="257"/>
    </location>
    <ligand>
        <name>pyridoxal 5'-phosphate</name>
        <dbReference type="ChEBI" id="CHEBI:597326"/>
    </ligand>
</feature>
<dbReference type="EC" id="3.7.1.3" evidence="4 5"/>
<proteinExistence type="inferred from homology"/>
<dbReference type="GO" id="GO:0019441">
    <property type="term" value="P:L-tryptophan catabolic process to kynurenine"/>
    <property type="evidence" value="ECO:0007669"/>
    <property type="project" value="TreeGrafter"/>
</dbReference>
<evidence type="ECO:0000313" key="7">
    <source>
        <dbReference type="EMBL" id="MCF0263889.1"/>
    </source>
</evidence>
<comment type="catalytic activity">
    <reaction evidence="4 6">
        <text>L-kynurenine + H2O = anthranilate + L-alanine + H(+)</text>
        <dbReference type="Rhea" id="RHEA:16813"/>
        <dbReference type="ChEBI" id="CHEBI:15377"/>
        <dbReference type="ChEBI" id="CHEBI:15378"/>
        <dbReference type="ChEBI" id="CHEBI:16567"/>
        <dbReference type="ChEBI" id="CHEBI:57959"/>
        <dbReference type="ChEBI" id="CHEBI:57972"/>
        <dbReference type="EC" id="3.7.1.3"/>
    </reaction>
</comment>
<accession>A0A8X8KCE3</accession>
<comment type="caution">
    <text evidence="7">The sequence shown here is derived from an EMBL/GenBank/DDBJ whole genome shotgun (WGS) entry which is preliminary data.</text>
</comment>
<comment type="similarity">
    <text evidence="4 6">Belongs to the kynureninase family.</text>
</comment>
<dbReference type="NCBIfam" id="TIGR01814">
    <property type="entry name" value="kynureninase"/>
    <property type="match status" value="1"/>
</dbReference>
<dbReference type="InterPro" id="IPR015421">
    <property type="entry name" value="PyrdxlP-dep_Trfase_major"/>
</dbReference>
<feature type="binding site" evidence="4">
    <location>
        <position position="205"/>
    </location>
    <ligand>
        <name>pyridoxal 5'-phosphate</name>
        <dbReference type="ChEBI" id="CHEBI:597326"/>
    </ligand>
</feature>
<keyword evidence="2 4" id="KW-0378">Hydrolase</keyword>
<dbReference type="InterPro" id="IPR015422">
    <property type="entry name" value="PyrdxlP-dep_Trfase_small"/>
</dbReference>
<dbReference type="InterPro" id="IPR010111">
    <property type="entry name" value="Kynureninase"/>
</dbReference>
<comment type="pathway">
    <text evidence="4 6">Amino-acid degradation; L-kynurenine degradation; L-alanine and anthranilate from L-kynurenine: step 1/1.</text>
</comment>
<evidence type="ECO:0000256" key="3">
    <source>
        <dbReference type="ARBA" id="ARBA00022898"/>
    </source>
</evidence>
<feature type="modified residue" description="N6-(pyridoxal phosphate)lysine" evidence="4">
    <location>
        <position position="228"/>
    </location>
</feature>
<dbReference type="AlphaFoldDB" id="A0A8X8KCE3"/>
<dbReference type="Gene3D" id="3.40.640.10">
    <property type="entry name" value="Type I PLP-dependent aspartate aminotransferase-like (Major domain)"/>
    <property type="match status" value="1"/>
</dbReference>
<comment type="caution">
    <text evidence="4">Lacks conserved residue(s) required for the propagation of feature annotation.</text>
</comment>
<dbReference type="Gene3D" id="3.90.1150.10">
    <property type="entry name" value="Aspartate Aminotransferase, domain 1"/>
    <property type="match status" value="1"/>
</dbReference>
<comment type="pathway">
    <text evidence="4 6">Cofactor biosynthesis; NAD(+) biosynthesis; quinolinate from L-kynurenine: step 2/3.</text>
</comment>
<evidence type="ECO:0000256" key="4">
    <source>
        <dbReference type="HAMAP-Rule" id="MF_01970"/>
    </source>
</evidence>
<dbReference type="GO" id="GO:0030429">
    <property type="term" value="F:kynureninase activity"/>
    <property type="evidence" value="ECO:0007669"/>
    <property type="project" value="UniProtKB-UniRule"/>
</dbReference>
<keyword evidence="1 4" id="KW-0662">Pyridine nucleotide biosynthesis</keyword>
<evidence type="ECO:0000313" key="8">
    <source>
        <dbReference type="Proteomes" id="UP000887320"/>
    </source>
</evidence>
<name>A0A8X8KCE3_ACIGI</name>
<reference evidence="7" key="1">
    <citation type="submission" date="2021-07" db="EMBL/GenBank/DDBJ databases">
        <authorList>
            <person name="Fernandez M."/>
            <person name="Pereira P."/>
            <person name="Torres Tejerizo G.A."/>
            <person name="Gonzalez P."/>
            <person name="Agostini E."/>
        </authorList>
    </citation>
    <scope>NUCLEOTIDE SEQUENCE</scope>
    <source>
        <strain evidence="7">SFC 500-1A</strain>
    </source>
</reference>
<dbReference type="RefSeq" id="WP_105714277.1">
    <property type="nucleotide sequence ID" value="NZ_BKVV01000145.1"/>
</dbReference>
<protein>
    <recommendedName>
        <fullName evidence="4 5">Kynureninase</fullName>
        <ecNumber evidence="4 5">3.7.1.3</ecNumber>
    </recommendedName>
    <alternativeName>
        <fullName evidence="4">L-kynurenine hydrolase</fullName>
    </alternativeName>
</protein>
<comment type="cofactor">
    <cofactor evidence="4 6">
        <name>pyridoxal 5'-phosphate</name>
        <dbReference type="ChEBI" id="CHEBI:597326"/>
    </cofactor>
</comment>
<sequence>MITREQCQVWDKEDPLAQFKNEFSLPTNVIYLDGNSLGARPAKSLDLAQHVISQEWGNDLINSWNTADWWGLSTRLGDKVAELIGVNAGETVISDSTTLNLFKVLSSAVKIQAEKDASRKVIIAEKDAFPTDIYIIEGFLDLIHQGYRLELIENENDLDVLLNQNDVAVVVLSHVNYRTGYLYDMNEINQKIHAQGALIIWDLCHSVGAVPIELNQTDSDFAIGCTYKYLNGGPGSPALLWVNPKHHNTFWQPLSGWWGHNKPFDMAQNYEPAVGIRRYLCGTQSIISMSLIECGLDIFLNTSMEKIRTKSLKLTDLFMALVEQECTDFGFEMITPVVHKHRGSHVSYKHQFGYEIIQALIKRGVIGDYREPEVLRFGITPLYLGFVDIWDAVQHLKQVMILGEWENSEYQVRGQVT</sequence>
<dbReference type="GO" id="GO:0043420">
    <property type="term" value="P:anthranilate metabolic process"/>
    <property type="evidence" value="ECO:0007669"/>
    <property type="project" value="TreeGrafter"/>
</dbReference>
<feature type="binding site" evidence="4">
    <location>
        <position position="227"/>
    </location>
    <ligand>
        <name>pyridoxal 5'-phosphate</name>
        <dbReference type="ChEBI" id="CHEBI:597326"/>
    </ligand>
</feature>
<dbReference type="Proteomes" id="UP000887320">
    <property type="component" value="Unassembled WGS sequence"/>
</dbReference>
<dbReference type="InterPro" id="IPR015424">
    <property type="entry name" value="PyrdxlP-dep_Trfase"/>
</dbReference>
<feature type="binding site" evidence="4">
    <location>
        <position position="202"/>
    </location>
    <ligand>
        <name>pyridoxal 5'-phosphate</name>
        <dbReference type="ChEBI" id="CHEBI:597326"/>
    </ligand>
</feature>
<dbReference type="SUPFAM" id="SSF53383">
    <property type="entry name" value="PLP-dependent transferases"/>
    <property type="match status" value="1"/>
</dbReference>
<dbReference type="PIRSF" id="PIRSF038800">
    <property type="entry name" value="KYNU"/>
    <property type="match status" value="1"/>
</dbReference>
<dbReference type="GO" id="GO:0009435">
    <property type="term" value="P:NAD+ biosynthetic process"/>
    <property type="evidence" value="ECO:0007669"/>
    <property type="project" value="UniProtKB-UniRule"/>
</dbReference>
<feature type="binding site" evidence="4">
    <location>
        <begin position="129"/>
        <end position="132"/>
    </location>
    <ligand>
        <name>pyridoxal 5'-phosphate</name>
        <dbReference type="ChEBI" id="CHEBI:597326"/>
    </ligand>
</feature>
<comment type="subunit">
    <text evidence="4 6">Homodimer.</text>
</comment>
<evidence type="ECO:0000256" key="2">
    <source>
        <dbReference type="ARBA" id="ARBA00022801"/>
    </source>
</evidence>
<evidence type="ECO:0000256" key="5">
    <source>
        <dbReference type="NCBIfam" id="TIGR01814"/>
    </source>
</evidence>
<organism evidence="7 8">
    <name type="scientific">Acinetobacter guillouiae</name>
    <name type="common">Acinetobacter genomosp. 11</name>
    <dbReference type="NCBI Taxonomy" id="106649"/>
    <lineage>
        <taxon>Bacteria</taxon>
        <taxon>Pseudomonadati</taxon>
        <taxon>Pseudomonadota</taxon>
        <taxon>Gammaproteobacteria</taxon>
        <taxon>Moraxellales</taxon>
        <taxon>Moraxellaceae</taxon>
        <taxon>Acinetobacter</taxon>
    </lineage>
</organism>
<dbReference type="PANTHER" id="PTHR14084:SF0">
    <property type="entry name" value="KYNURENINASE"/>
    <property type="match status" value="1"/>
</dbReference>
<keyword evidence="3 4" id="KW-0663">Pyridoxal phosphate</keyword>
<feature type="binding site" evidence="4">
    <location>
        <position position="283"/>
    </location>
    <ligand>
        <name>pyridoxal 5'-phosphate</name>
        <dbReference type="ChEBI" id="CHEBI:597326"/>
    </ligand>
</feature>
<dbReference type="GO" id="GO:0097053">
    <property type="term" value="P:L-kynurenine catabolic process"/>
    <property type="evidence" value="ECO:0007669"/>
    <property type="project" value="UniProtKB-UniRule"/>
</dbReference>
<dbReference type="Pfam" id="PF22580">
    <property type="entry name" value="KYNU_C"/>
    <property type="match status" value="1"/>
</dbReference>
<comment type="catalytic activity">
    <reaction evidence="6">
        <text>3-hydroxy-L-kynurenine + H2O = 3-hydroxyanthranilate + L-alanine + H(+)</text>
        <dbReference type="Rhea" id="RHEA:25143"/>
        <dbReference type="ChEBI" id="CHEBI:15377"/>
        <dbReference type="ChEBI" id="CHEBI:15378"/>
        <dbReference type="ChEBI" id="CHEBI:36559"/>
        <dbReference type="ChEBI" id="CHEBI:57972"/>
        <dbReference type="ChEBI" id="CHEBI:58125"/>
        <dbReference type="EC" id="3.7.1.3"/>
    </reaction>
</comment>
<evidence type="ECO:0000256" key="1">
    <source>
        <dbReference type="ARBA" id="ARBA00022642"/>
    </source>
</evidence>
<comment type="function">
    <text evidence="4 6">Catalyzes the cleavage of L-kynurenine (L-Kyn) and L-3-hydroxykynurenine (L-3OHKyn) into anthranilic acid (AA) and 3-hydroxyanthranilic acid (3-OHAA), respectively.</text>
</comment>
<dbReference type="EMBL" id="JAHWXT010000001">
    <property type="protein sequence ID" value="MCF0263889.1"/>
    <property type="molecule type" value="Genomic_DNA"/>
</dbReference>
<feature type="binding site" evidence="4">
    <location>
        <position position="98"/>
    </location>
    <ligand>
        <name>pyridoxal 5'-phosphate</name>
        <dbReference type="ChEBI" id="CHEBI:597326"/>
    </ligand>
</feature>